<dbReference type="InterPro" id="IPR045660">
    <property type="entry name" value="DUF6390"/>
</dbReference>
<evidence type="ECO:0000313" key="1">
    <source>
        <dbReference type="EMBL" id="ACZ39914.1"/>
    </source>
</evidence>
<reference evidence="2" key="1">
    <citation type="submission" date="2009-11" db="EMBL/GenBank/DDBJ databases">
        <title>The complete chromosome 2 of Sphaerobacter thermophilus DSM 20745.</title>
        <authorList>
            <person name="Lucas S."/>
            <person name="Copeland A."/>
            <person name="Lapidus A."/>
            <person name="Glavina del Rio T."/>
            <person name="Dalin E."/>
            <person name="Tice H."/>
            <person name="Bruce D."/>
            <person name="Goodwin L."/>
            <person name="Pitluck S."/>
            <person name="Kyrpides N."/>
            <person name="Mavromatis K."/>
            <person name="Ivanova N."/>
            <person name="Mikhailova N."/>
            <person name="LaButti K.M."/>
            <person name="Clum A."/>
            <person name="Sun H.I."/>
            <person name="Brettin T."/>
            <person name="Detter J.C."/>
            <person name="Han C."/>
            <person name="Larimer F."/>
            <person name="Land M."/>
            <person name="Hauser L."/>
            <person name="Markowitz V."/>
            <person name="Cheng J.F."/>
            <person name="Hugenholtz P."/>
            <person name="Woyke T."/>
            <person name="Wu D."/>
            <person name="Steenblock K."/>
            <person name="Schneider S."/>
            <person name="Pukall R."/>
            <person name="Goeker M."/>
            <person name="Klenk H.P."/>
            <person name="Eisen J.A."/>
        </authorList>
    </citation>
    <scope>NUCLEOTIDE SEQUENCE [LARGE SCALE GENOMIC DNA]</scope>
    <source>
        <strain evidence="2">ATCC 49802 / DSM 20745 / S 6022</strain>
    </source>
</reference>
<dbReference type="InParanoid" id="D1CAW7"/>
<evidence type="ECO:0000313" key="2">
    <source>
        <dbReference type="Proteomes" id="UP000002027"/>
    </source>
</evidence>
<protein>
    <submittedName>
        <fullName evidence="1">Uncharacterized protein</fullName>
    </submittedName>
</protein>
<organism evidence="1 2">
    <name type="scientific">Sphaerobacter thermophilus (strain ATCC 49802 / DSM 20745 / KCCM 41009 / NCIMB 13125 / S 6022)</name>
    <dbReference type="NCBI Taxonomy" id="479434"/>
    <lineage>
        <taxon>Bacteria</taxon>
        <taxon>Pseudomonadati</taxon>
        <taxon>Thermomicrobiota</taxon>
        <taxon>Thermomicrobia</taxon>
        <taxon>Sphaerobacterales</taxon>
        <taxon>Sphaerobacterineae</taxon>
        <taxon>Sphaerobacteraceae</taxon>
        <taxon>Sphaerobacter</taxon>
    </lineage>
</organism>
<dbReference type="STRING" id="479434.Sthe_2499"/>
<keyword evidence="2" id="KW-1185">Reference proteome</keyword>
<dbReference type="AlphaFoldDB" id="D1CAW7"/>
<dbReference type="Proteomes" id="UP000002027">
    <property type="component" value="Chromosome 2"/>
</dbReference>
<sequence length="257" mass="28900">MRDATTRLETVSGGPVRAITGTTRFIRYAFMPNRLRYCGGDDNRTLFDYALAMVREPPLEQMLARFTGALPYLRLIARENGIPDPFDERVVEAYWIGNELLERVEARQLYDALDERFGKQLSPRLRALVLGKAPAGARPHHTFHVFDVHARVGELEHSLETMDQCRISWGRVRAVDGAELVVDRQPLVLVDGKLALGPAETVRVTRQVDGRGFADAAQPGELVSLHWGWVCEVLTPHQQVTLARYTAHHLALANQTL</sequence>
<name>D1CAW7_SPHTD</name>
<dbReference type="OrthoDB" id="2111648at2"/>
<reference evidence="1 2" key="2">
    <citation type="journal article" date="2010" name="Stand. Genomic Sci.">
        <title>Complete genome sequence of Desulfohalobium retbaense type strain (HR(100)).</title>
        <authorList>
            <person name="Spring S."/>
            <person name="Nolan M."/>
            <person name="Lapidus A."/>
            <person name="Glavina Del Rio T."/>
            <person name="Copeland A."/>
            <person name="Tice H."/>
            <person name="Cheng J.F."/>
            <person name="Lucas S."/>
            <person name="Land M."/>
            <person name="Chen F."/>
            <person name="Bruce D."/>
            <person name="Goodwin L."/>
            <person name="Pitluck S."/>
            <person name="Ivanova N."/>
            <person name="Mavromatis K."/>
            <person name="Mikhailova N."/>
            <person name="Pati A."/>
            <person name="Chen A."/>
            <person name="Palaniappan K."/>
            <person name="Hauser L."/>
            <person name="Chang Y.J."/>
            <person name="Jeffries C.D."/>
            <person name="Munk C."/>
            <person name="Kiss H."/>
            <person name="Chain P."/>
            <person name="Han C."/>
            <person name="Brettin T."/>
            <person name="Detter J.C."/>
            <person name="Schuler E."/>
            <person name="Goker M."/>
            <person name="Rohde M."/>
            <person name="Bristow J."/>
            <person name="Eisen J.A."/>
            <person name="Markowitz V."/>
            <person name="Hugenholtz P."/>
            <person name="Kyrpides N.C."/>
            <person name="Klenk H.P."/>
        </authorList>
    </citation>
    <scope>NUCLEOTIDE SEQUENCE [LARGE SCALE GENOMIC DNA]</scope>
    <source>
        <strain evidence="2">ATCC 49802 / DSM 20745 / S 6022</strain>
    </source>
</reference>
<gene>
    <name evidence="1" type="ordered locus">Sthe_2499</name>
</gene>
<proteinExistence type="predicted"/>
<dbReference type="RefSeq" id="WP_012872954.1">
    <property type="nucleotide sequence ID" value="NC_013524.1"/>
</dbReference>
<accession>D1CAW7</accession>
<dbReference type="HOGENOM" id="CLU_1131747_0_0_0"/>
<dbReference type="EMBL" id="CP001824">
    <property type="protein sequence ID" value="ACZ39914.1"/>
    <property type="molecule type" value="Genomic_DNA"/>
</dbReference>
<dbReference type="Pfam" id="PF19927">
    <property type="entry name" value="DUF6390"/>
    <property type="match status" value="1"/>
</dbReference>
<dbReference type="eggNOG" id="ENOG50306AN">
    <property type="taxonomic scope" value="Bacteria"/>
</dbReference>
<dbReference type="KEGG" id="sti:Sthe_2499"/>